<dbReference type="InterPro" id="IPR037293">
    <property type="entry name" value="Gal_Oxidase_central_sf"/>
</dbReference>
<sequence>MALLNTLLVGCIFLADFASSASVAISRMGWTATADSYQAGNEPAKALDGNASSLWHSRYSPTPVDALPNWIVVDMKATYAVQAVSIQPRPSDNANGRIGGHTIEVSTDNTSWQPAAIGTYNNDATTKKTTFVTRQARYVRITATSEAQSAANQWTSIAEINVFHDVVGSTETPYTAPASGKGLWEKTIDFPLVPAAVSLLTNGKILVWSAYAKDNFGGAHGYTQTGIYDPATGDTSQLQVSNTQHDMFCPGISLDFNGRVVVTGGSDAAKTSIYDPVGNAWTGAPNMNIARGYQSSSTCSDGRIFTIGGSWSGARGGKNGEIYDPTANTWSLLSGALVSPMLTADAGGAWRSDNHAWLFGWKNKTVFQAGPSIAMNWYDTTGSGTTTGAGNRLDDGHAMNGNAIMYDAPAGKILTAGGSPDYENSDARTNAYVITIDGTVFVTGGQARAHPFVDDTAALTPELYDPTKGTWTQLNPMAIPRTYHSVAILLPDATVFNGGGGLCGPCTQYGGVPESNHFDAEIFVPPYLLNTDGTRRTRPVINTVASSVKVGGTLSVTTGSAVTTFSLIRFGTATHTVNTDQRRILLTPSGSGTGYTVQVPADPGVALPGYWMLFAIDAAGTPSVGKIIKVAL</sequence>
<dbReference type="InterPro" id="IPR006652">
    <property type="entry name" value="Kelch_1"/>
</dbReference>
<dbReference type="SUPFAM" id="SSF49785">
    <property type="entry name" value="Galactose-binding domain-like"/>
    <property type="match status" value="1"/>
</dbReference>
<dbReference type="InterPro" id="IPR014756">
    <property type="entry name" value="Ig_E-set"/>
</dbReference>
<dbReference type="AlphaFoldDB" id="A0A9P4GW15"/>
<proteinExistence type="predicted"/>
<evidence type="ECO:0000313" key="3">
    <source>
        <dbReference type="EMBL" id="KAF2023022.1"/>
    </source>
</evidence>
<dbReference type="OrthoDB" id="2019572at2759"/>
<dbReference type="Pfam" id="PF09118">
    <property type="entry name" value="GO-like_E_set"/>
    <property type="match status" value="1"/>
</dbReference>
<dbReference type="InterPro" id="IPR011043">
    <property type="entry name" value="Gal_Oxase/kelch_b-propeller"/>
</dbReference>
<evidence type="ECO:0000256" key="1">
    <source>
        <dbReference type="SAM" id="SignalP"/>
    </source>
</evidence>
<keyword evidence="1" id="KW-0732">Signal</keyword>
<dbReference type="Gene3D" id="2.60.40.10">
    <property type="entry name" value="Immunoglobulins"/>
    <property type="match status" value="1"/>
</dbReference>
<dbReference type="EMBL" id="ML978391">
    <property type="protein sequence ID" value="KAF2023022.1"/>
    <property type="molecule type" value="Genomic_DNA"/>
</dbReference>
<dbReference type="Gene3D" id="2.60.120.260">
    <property type="entry name" value="Galactose-binding domain-like"/>
    <property type="match status" value="1"/>
</dbReference>
<protein>
    <submittedName>
        <fullName evidence="3">Arabinogalactan endo-1,4-beta-galactosidase</fullName>
    </submittedName>
</protein>
<reference evidence="3" key="1">
    <citation type="journal article" date="2020" name="Stud. Mycol.">
        <title>101 Dothideomycetes genomes: a test case for predicting lifestyles and emergence of pathogens.</title>
        <authorList>
            <person name="Haridas S."/>
            <person name="Albert R."/>
            <person name="Binder M."/>
            <person name="Bloem J."/>
            <person name="Labutti K."/>
            <person name="Salamov A."/>
            <person name="Andreopoulos B."/>
            <person name="Baker S."/>
            <person name="Barry K."/>
            <person name="Bills G."/>
            <person name="Bluhm B."/>
            <person name="Cannon C."/>
            <person name="Castanera R."/>
            <person name="Culley D."/>
            <person name="Daum C."/>
            <person name="Ezra D."/>
            <person name="Gonzalez J."/>
            <person name="Henrissat B."/>
            <person name="Kuo A."/>
            <person name="Liang C."/>
            <person name="Lipzen A."/>
            <person name="Lutzoni F."/>
            <person name="Magnuson J."/>
            <person name="Mondo S."/>
            <person name="Nolan M."/>
            <person name="Ohm R."/>
            <person name="Pangilinan J."/>
            <person name="Park H.-J."/>
            <person name="Ramirez L."/>
            <person name="Alfaro M."/>
            <person name="Sun H."/>
            <person name="Tritt A."/>
            <person name="Yoshinaga Y."/>
            <person name="Zwiers L.-H."/>
            <person name="Turgeon B."/>
            <person name="Goodwin S."/>
            <person name="Spatafora J."/>
            <person name="Crous P."/>
            <person name="Grigoriev I."/>
        </authorList>
    </citation>
    <scope>NUCLEOTIDE SEQUENCE</scope>
    <source>
        <strain evidence="3">CBS 110217</strain>
    </source>
</reference>
<dbReference type="PROSITE" id="PS50022">
    <property type="entry name" value="FA58C_3"/>
    <property type="match status" value="1"/>
</dbReference>
<dbReference type="SUPFAM" id="SSF50965">
    <property type="entry name" value="Galactose oxidase, central domain"/>
    <property type="match status" value="1"/>
</dbReference>
<dbReference type="Proteomes" id="UP000799777">
    <property type="component" value="Unassembled WGS sequence"/>
</dbReference>
<dbReference type="SUPFAM" id="SSF81296">
    <property type="entry name" value="E set domains"/>
    <property type="match status" value="1"/>
</dbReference>
<dbReference type="PANTHER" id="PTHR32208">
    <property type="entry name" value="SECRETED PROTEIN-RELATED"/>
    <property type="match status" value="1"/>
</dbReference>
<dbReference type="InterPro" id="IPR015202">
    <property type="entry name" value="GO-like_E_set"/>
</dbReference>
<dbReference type="PANTHER" id="PTHR32208:SF68">
    <property type="entry name" value="GALACTOSE OXIDASE"/>
    <property type="match status" value="1"/>
</dbReference>
<feature type="signal peptide" evidence="1">
    <location>
        <begin position="1"/>
        <end position="20"/>
    </location>
</feature>
<dbReference type="Pfam" id="PF01344">
    <property type="entry name" value="Kelch_1"/>
    <property type="match status" value="2"/>
</dbReference>
<dbReference type="Gene3D" id="2.130.10.80">
    <property type="entry name" value="Galactose oxidase/kelch, beta-propeller"/>
    <property type="match status" value="1"/>
</dbReference>
<evidence type="ECO:0000259" key="2">
    <source>
        <dbReference type="PROSITE" id="PS50022"/>
    </source>
</evidence>
<comment type="caution">
    <text evidence="3">The sequence shown here is derived from an EMBL/GenBank/DDBJ whole genome shotgun (WGS) entry which is preliminary data.</text>
</comment>
<organism evidence="3 4">
    <name type="scientific">Setomelanomma holmii</name>
    <dbReference type="NCBI Taxonomy" id="210430"/>
    <lineage>
        <taxon>Eukaryota</taxon>
        <taxon>Fungi</taxon>
        <taxon>Dikarya</taxon>
        <taxon>Ascomycota</taxon>
        <taxon>Pezizomycotina</taxon>
        <taxon>Dothideomycetes</taxon>
        <taxon>Pleosporomycetidae</taxon>
        <taxon>Pleosporales</taxon>
        <taxon>Pleosporineae</taxon>
        <taxon>Phaeosphaeriaceae</taxon>
        <taxon>Setomelanomma</taxon>
    </lineage>
</organism>
<dbReference type="CDD" id="cd02851">
    <property type="entry name" value="E_set_GO_C"/>
    <property type="match status" value="1"/>
</dbReference>
<dbReference type="SMART" id="SM00612">
    <property type="entry name" value="Kelch"/>
    <property type="match status" value="3"/>
</dbReference>
<name>A0A9P4GW15_9PLEO</name>
<gene>
    <name evidence="3" type="ORF">EK21DRAFT_81757</name>
</gene>
<feature type="domain" description="F5/8 type C" evidence="2">
    <location>
        <begin position="11"/>
        <end position="165"/>
    </location>
</feature>
<keyword evidence="4" id="KW-1185">Reference proteome</keyword>
<dbReference type="InterPro" id="IPR008979">
    <property type="entry name" value="Galactose-bd-like_sf"/>
</dbReference>
<evidence type="ECO:0000313" key="4">
    <source>
        <dbReference type="Proteomes" id="UP000799777"/>
    </source>
</evidence>
<dbReference type="InterPro" id="IPR013783">
    <property type="entry name" value="Ig-like_fold"/>
</dbReference>
<accession>A0A9P4GW15</accession>
<dbReference type="Pfam" id="PF00754">
    <property type="entry name" value="F5_F8_type_C"/>
    <property type="match status" value="1"/>
</dbReference>
<feature type="chain" id="PRO_5040370550" evidence="1">
    <location>
        <begin position="21"/>
        <end position="632"/>
    </location>
</feature>
<dbReference type="InterPro" id="IPR000421">
    <property type="entry name" value="FA58C"/>
</dbReference>